<reference evidence="1" key="2">
    <citation type="journal article" date="2015" name="Fish Shellfish Immunol.">
        <title>Early steps in the European eel (Anguilla anguilla)-Vibrio vulnificus interaction in the gills: Role of the RtxA13 toxin.</title>
        <authorList>
            <person name="Callol A."/>
            <person name="Pajuelo D."/>
            <person name="Ebbesson L."/>
            <person name="Teles M."/>
            <person name="MacKenzie S."/>
            <person name="Amaro C."/>
        </authorList>
    </citation>
    <scope>NUCLEOTIDE SEQUENCE</scope>
</reference>
<proteinExistence type="predicted"/>
<sequence>MCVNILKWKSGLTLWYTHSYNNINVLWGEGNEIPMWISVFIVNTFYRGIHDKNTHVAISTQLCS</sequence>
<protein>
    <submittedName>
        <fullName evidence="1">Uncharacterized protein</fullName>
    </submittedName>
</protein>
<name>A0A0E9XA61_ANGAN</name>
<organism evidence="1">
    <name type="scientific">Anguilla anguilla</name>
    <name type="common">European freshwater eel</name>
    <name type="synonym">Muraena anguilla</name>
    <dbReference type="NCBI Taxonomy" id="7936"/>
    <lineage>
        <taxon>Eukaryota</taxon>
        <taxon>Metazoa</taxon>
        <taxon>Chordata</taxon>
        <taxon>Craniata</taxon>
        <taxon>Vertebrata</taxon>
        <taxon>Euteleostomi</taxon>
        <taxon>Actinopterygii</taxon>
        <taxon>Neopterygii</taxon>
        <taxon>Teleostei</taxon>
        <taxon>Anguilliformes</taxon>
        <taxon>Anguillidae</taxon>
        <taxon>Anguilla</taxon>
    </lineage>
</organism>
<evidence type="ECO:0000313" key="1">
    <source>
        <dbReference type="EMBL" id="JAH99499.1"/>
    </source>
</evidence>
<dbReference type="AlphaFoldDB" id="A0A0E9XA61"/>
<dbReference type="EMBL" id="GBXM01009078">
    <property type="protein sequence ID" value="JAH99499.1"/>
    <property type="molecule type" value="Transcribed_RNA"/>
</dbReference>
<reference evidence="1" key="1">
    <citation type="submission" date="2014-11" db="EMBL/GenBank/DDBJ databases">
        <authorList>
            <person name="Amaro Gonzalez C."/>
        </authorList>
    </citation>
    <scope>NUCLEOTIDE SEQUENCE</scope>
</reference>
<accession>A0A0E9XA61</accession>